<feature type="region of interest" description="Disordered" evidence="2">
    <location>
        <begin position="921"/>
        <end position="959"/>
    </location>
</feature>
<evidence type="ECO:0000256" key="2">
    <source>
        <dbReference type="SAM" id="MobiDB-lite"/>
    </source>
</evidence>
<name>A0AAV2N4P8_9HYME</name>
<feature type="domain" description="RPGRIP1 C-terminal" evidence="3">
    <location>
        <begin position="1113"/>
        <end position="1275"/>
    </location>
</feature>
<dbReference type="Pfam" id="PF18111">
    <property type="entry name" value="RPGR1_C"/>
    <property type="match status" value="1"/>
</dbReference>
<proteinExistence type="predicted"/>
<feature type="compositionally biased region" description="Basic and acidic residues" evidence="2">
    <location>
        <begin position="1030"/>
        <end position="1040"/>
    </location>
</feature>
<dbReference type="InterPro" id="IPR031139">
    <property type="entry name" value="RPGRIP1_fam"/>
</dbReference>
<keyword evidence="5" id="KW-1185">Reference proteome</keyword>
<accession>A0AAV2N4P8</accession>
<evidence type="ECO:0000259" key="3">
    <source>
        <dbReference type="Pfam" id="PF18111"/>
    </source>
</evidence>
<keyword evidence="1" id="KW-0175">Coiled coil</keyword>
<feature type="compositionally biased region" description="Basic and acidic residues" evidence="2">
    <location>
        <begin position="994"/>
        <end position="1011"/>
    </location>
</feature>
<feature type="region of interest" description="Disordered" evidence="2">
    <location>
        <begin position="448"/>
        <end position="478"/>
    </location>
</feature>
<gene>
    <name evidence="4" type="ORF">LPLAT_LOCUS1530</name>
</gene>
<feature type="coiled-coil region" evidence="1">
    <location>
        <begin position="169"/>
        <end position="196"/>
    </location>
</feature>
<feature type="coiled-coil region" evidence="1">
    <location>
        <begin position="353"/>
        <end position="387"/>
    </location>
</feature>
<evidence type="ECO:0000256" key="1">
    <source>
        <dbReference type="SAM" id="Coils"/>
    </source>
</evidence>
<dbReference type="Proteomes" id="UP001497644">
    <property type="component" value="Chromosome 10"/>
</dbReference>
<dbReference type="InterPro" id="IPR041091">
    <property type="entry name" value="RPGRIP1_C"/>
</dbReference>
<dbReference type="PANTHER" id="PTHR14240">
    <property type="entry name" value="RETINITIS PIGMENTOSA GTPASE REGULATOR-INTERACTING PROTEIN"/>
    <property type="match status" value="1"/>
</dbReference>
<evidence type="ECO:0000313" key="4">
    <source>
        <dbReference type="EMBL" id="CAL1675020.1"/>
    </source>
</evidence>
<feature type="region of interest" description="Disordered" evidence="2">
    <location>
        <begin position="978"/>
        <end position="1040"/>
    </location>
</feature>
<organism evidence="4 5">
    <name type="scientific">Lasius platythorax</name>
    <dbReference type="NCBI Taxonomy" id="488582"/>
    <lineage>
        <taxon>Eukaryota</taxon>
        <taxon>Metazoa</taxon>
        <taxon>Ecdysozoa</taxon>
        <taxon>Arthropoda</taxon>
        <taxon>Hexapoda</taxon>
        <taxon>Insecta</taxon>
        <taxon>Pterygota</taxon>
        <taxon>Neoptera</taxon>
        <taxon>Endopterygota</taxon>
        <taxon>Hymenoptera</taxon>
        <taxon>Apocrita</taxon>
        <taxon>Aculeata</taxon>
        <taxon>Formicoidea</taxon>
        <taxon>Formicidae</taxon>
        <taxon>Formicinae</taxon>
        <taxon>Lasius</taxon>
        <taxon>Lasius</taxon>
    </lineage>
</organism>
<reference evidence="4" key="1">
    <citation type="submission" date="2024-04" db="EMBL/GenBank/DDBJ databases">
        <authorList>
            <consortium name="Molecular Ecology Group"/>
        </authorList>
    </citation>
    <scope>NUCLEOTIDE SEQUENCE</scope>
</reference>
<feature type="compositionally biased region" description="Basic and acidic residues" evidence="2">
    <location>
        <begin position="453"/>
        <end position="463"/>
    </location>
</feature>
<feature type="coiled-coil region" evidence="1">
    <location>
        <begin position="221"/>
        <end position="255"/>
    </location>
</feature>
<protein>
    <recommendedName>
        <fullName evidence="3">RPGRIP1 C-terminal domain-containing protein</fullName>
    </recommendedName>
</protein>
<dbReference type="SUPFAM" id="SSF49562">
    <property type="entry name" value="C2 domain (Calcium/lipid-binding domain, CaLB)"/>
    <property type="match status" value="1"/>
</dbReference>
<dbReference type="PANTHER" id="PTHR14240:SF5">
    <property type="entry name" value="RPGRIP1 C-TERMINAL DOMAIN-CONTAINING PROTEIN"/>
    <property type="match status" value="1"/>
</dbReference>
<sequence>MADDPNRDILPVKEGSCADTIISGIDPRERHLVCKLDRYQLEDKYLRLLDEASNLKKLSNCQEDKIKRLGTKLIRLASNPRSCGLALDVADDKSRTAALELENTKLKEKIAVMRNQLLSHTMSGRSSSRSRNLVRPSSSGFVTCRSENNRTRVPSCQCIVGAGDDDNDMRNCLLKIEKLEAQKKDMTCRITELEKELTLSANTQREKVAENVEYIRVWRQMKQLNDKLMTAQEKNAALTTEINDLKTTLEQTTKNNQEIAAILTSERTRIAEIDHHMLKAKNSELTLREKDEQIRDFMSEIKILQQHNNELISLTSKYGQVEFENIELRKKLSENAQDQQTLKTTFNNEQANIVTLKATNERLLAKLQELQTNIDTLTVQVASFYKQNGKCDAVASKMTLSDVKQCMKCCEMYDKIMQLEKVGNTQKSLQLADKSIQTIIITASIKEQSTMTRSEEKRNEEKASLQSPLKEWKTSQETNGTNVLSREKILKLLDQAQINTPLDASRITSKEEYTGILDVAQRHSDGEISSQLLHDELNPESSRKGLVENPNITLNQMFLILFDVLQEYMSFNNVDETFSSHQVSTIKNPLIDVNNNNLSVITTRGIKQNCLSADAAENLESDCRCALQSITAVDTKDCKNLACEKKSATVLMKDTCSSMKDALDVNLFPKIHEKCRKSSYRDISKDFCAEKTVKKLKRLKSPRCNLTCHFRKLKDPLSLEEKQKLPCRIECLDDSMKLTACPTECFPLLISDSQGLIEIHISRLQLSTSVAKIPEEEDICNLYIYISWDIWGEKTAYTPRMKCPNLIFNSSSVYRIADLSSFFKNVLSEYLVFRVNIVRRNDTSYTLARAKVSIKDILDYPQNKLHYIVPVSSVISCFFGVNFGQLSLWVRLSCNVDMVEAFKKQCGITSLRDVPLHVPSIRKDTNDVPQESFVPHPSVKVEDARPKDQDLKDRTIREESKELHIQSPLDIKFEYETENSEDENYLDNSNNEDFASRRDGTNRISEEDKRITARCPDSDALTDSNNVETQRQRRDTLKDSSSMKEFRTLIENDVSVLKGTNSVTRDMGEVLSEKNWERYRQKSLLTFDSIIRAKSLNVDVQDYRHDTSTSHLEKDTIIIEIASMQLLNESFIMQDDEIHLLYVEYSFLGRRGEDMETVSVEKPKTASQEMFYNFKKKFRIDEKTHSVERNILRSMLAESTSPNVKFIIISEPLPEETEVKECEEVGYAIFNIKKYALGDGSRDVSLPIKDDRNRQIGTLKIVVSGFDAIRQCLSDVKAIKQLG</sequence>
<dbReference type="InterPro" id="IPR035892">
    <property type="entry name" value="C2_domain_sf"/>
</dbReference>
<evidence type="ECO:0000313" key="5">
    <source>
        <dbReference type="Proteomes" id="UP001497644"/>
    </source>
</evidence>
<dbReference type="EMBL" id="OZ034833">
    <property type="protein sequence ID" value="CAL1675020.1"/>
    <property type="molecule type" value="Genomic_DNA"/>
</dbReference>
<dbReference type="Gene3D" id="2.60.40.150">
    <property type="entry name" value="C2 domain"/>
    <property type="match status" value="2"/>
</dbReference>
<feature type="compositionally biased region" description="Basic and acidic residues" evidence="2">
    <location>
        <begin position="939"/>
        <end position="959"/>
    </location>
</feature>